<dbReference type="RefSeq" id="WP_237443408.1">
    <property type="nucleotide sequence ID" value="NZ_CAKLPX010000001.1"/>
</dbReference>
<evidence type="ECO:0000313" key="11">
    <source>
        <dbReference type="EMBL" id="CAH0990733.1"/>
    </source>
</evidence>
<evidence type="ECO:0000256" key="7">
    <source>
        <dbReference type="ARBA" id="ARBA00023027"/>
    </source>
</evidence>
<keyword evidence="7" id="KW-0520">NAD</keyword>
<evidence type="ECO:0000256" key="5">
    <source>
        <dbReference type="ARBA" id="ARBA00022857"/>
    </source>
</evidence>
<dbReference type="NCBIfam" id="NF006942">
    <property type="entry name" value="PRK09424.1"/>
    <property type="match status" value="1"/>
</dbReference>
<dbReference type="InterPro" id="IPR036291">
    <property type="entry name" value="NAD(P)-bd_dom_sf"/>
</dbReference>
<dbReference type="PANTHER" id="PTHR10160:SF19">
    <property type="entry name" value="PROTON-TRANSLOCATING NAD(P)(+) TRANSHYDROGENASE"/>
    <property type="match status" value="1"/>
</dbReference>
<reference evidence="11" key="1">
    <citation type="submission" date="2021-12" db="EMBL/GenBank/DDBJ databases">
        <authorList>
            <person name="Rodrigo-Torres L."/>
            <person name="Arahal R. D."/>
            <person name="Lucena T."/>
        </authorList>
    </citation>
    <scope>NUCLEOTIDE SEQUENCE</scope>
    <source>
        <strain evidence="11">CECT 8267</strain>
    </source>
</reference>
<name>A0ABN8EEH2_9GAMM</name>
<evidence type="ECO:0000256" key="1">
    <source>
        <dbReference type="ARBA" id="ARBA00003943"/>
    </source>
</evidence>
<evidence type="ECO:0000256" key="8">
    <source>
        <dbReference type="ARBA" id="ARBA00048202"/>
    </source>
</evidence>
<dbReference type="Gene3D" id="3.40.50.720">
    <property type="entry name" value="NAD(P)-binding Rossmann-like Domain"/>
    <property type="match status" value="2"/>
</dbReference>
<dbReference type="InterPro" id="IPR008143">
    <property type="entry name" value="Ala_DH/PNT_CS2"/>
</dbReference>
<evidence type="ECO:0000259" key="9">
    <source>
        <dbReference type="SMART" id="SM01002"/>
    </source>
</evidence>
<feature type="domain" description="Alanine dehydrogenase/pyridine nucleotide transhydrogenase N-terminal" evidence="10">
    <location>
        <begin position="4"/>
        <end position="139"/>
    </location>
</feature>
<dbReference type="PANTHER" id="PTHR10160">
    <property type="entry name" value="NAD(P) TRANSHYDROGENASE"/>
    <property type="match status" value="1"/>
</dbReference>
<evidence type="ECO:0000256" key="3">
    <source>
        <dbReference type="ARBA" id="ARBA00012943"/>
    </source>
</evidence>
<dbReference type="CDD" id="cd05304">
    <property type="entry name" value="Rubrum_tdh"/>
    <property type="match status" value="1"/>
</dbReference>
<accession>A0ABN8EEH2</accession>
<keyword evidence="12" id="KW-1185">Reference proteome</keyword>
<keyword evidence="4" id="KW-0547">Nucleotide-binding</keyword>
<dbReference type="SMART" id="SM01003">
    <property type="entry name" value="AlaDh_PNT_N"/>
    <property type="match status" value="1"/>
</dbReference>
<sequence>MIVGIPRENIAEETRVPMIPDSVKRLVSQGASVQIEAGLGDSLGITDEQYTKAGATVSDSRATLLANADMVLRIRKPELDEVPLLKKGSIHISFLDPFNENELVDAFAANNITAISMEMIPRTTRAQKMDALSSQASLAGYAMVILAAERLDKILPMMMTPAGTISPSRVFIIGAGVAGLQAVATAKRLGARVDAFDTRPVVKEQVESLGGKFVEIDLGDTGQTAGGYANALTPEQIELQRLGQKKVMEQADIVITTAQLFGRKAPVVVTKDMIEVMKPGSVIIDLAVESGGNVEGSVAGEEVDINGVKVIGLKNMPGRVANNASQMYSANLHNLVLDYCNKETGDFELNLEDDILKGCVITHDGQLVNEMIINARAK</sequence>
<evidence type="ECO:0000256" key="6">
    <source>
        <dbReference type="ARBA" id="ARBA00022967"/>
    </source>
</evidence>
<dbReference type="Proteomes" id="UP000838100">
    <property type="component" value="Unassembled WGS sequence"/>
</dbReference>
<gene>
    <name evidence="11" type="primary">pntAA</name>
    <name evidence="11" type="ORF">SIN8267_00828</name>
</gene>
<dbReference type="PROSITE" id="PS00837">
    <property type="entry name" value="ALADH_PNT_2"/>
    <property type="match status" value="1"/>
</dbReference>
<comment type="catalytic activity">
    <reaction evidence="8">
        <text>NAD(+) + NADPH + H(+)(in) = NADH + NADP(+) + H(+)(out)</text>
        <dbReference type="Rhea" id="RHEA:47992"/>
        <dbReference type="ChEBI" id="CHEBI:15378"/>
        <dbReference type="ChEBI" id="CHEBI:57540"/>
        <dbReference type="ChEBI" id="CHEBI:57783"/>
        <dbReference type="ChEBI" id="CHEBI:57945"/>
        <dbReference type="ChEBI" id="CHEBI:58349"/>
        <dbReference type="EC" id="7.1.1.1"/>
    </reaction>
</comment>
<proteinExistence type="inferred from homology"/>
<organism evidence="11 12">
    <name type="scientific">Sinobacterium norvegicum</name>
    <dbReference type="NCBI Taxonomy" id="1641715"/>
    <lineage>
        <taxon>Bacteria</taxon>
        <taxon>Pseudomonadati</taxon>
        <taxon>Pseudomonadota</taxon>
        <taxon>Gammaproteobacteria</taxon>
        <taxon>Cellvibrionales</taxon>
        <taxon>Spongiibacteraceae</taxon>
        <taxon>Sinobacterium</taxon>
    </lineage>
</organism>
<dbReference type="EC" id="7.1.1.1" evidence="3"/>
<comment type="function">
    <text evidence="1">The transhydrogenation between NADH and NADP is coupled to respiration and ATP hydrolysis and functions as a proton pump across the membrane.</text>
</comment>
<dbReference type="InterPro" id="IPR007698">
    <property type="entry name" value="AlaDH/PNT_NAD(H)-bd"/>
</dbReference>
<dbReference type="Pfam" id="PF01262">
    <property type="entry name" value="AlaDh_PNT_C"/>
    <property type="match status" value="1"/>
</dbReference>
<keyword evidence="5" id="KW-0521">NADP</keyword>
<evidence type="ECO:0000313" key="12">
    <source>
        <dbReference type="Proteomes" id="UP000838100"/>
    </source>
</evidence>
<evidence type="ECO:0000256" key="2">
    <source>
        <dbReference type="ARBA" id="ARBA00005689"/>
    </source>
</evidence>
<dbReference type="Pfam" id="PF05222">
    <property type="entry name" value="AlaDh_PNT_N"/>
    <property type="match status" value="1"/>
</dbReference>
<dbReference type="EMBL" id="CAKLPX010000001">
    <property type="protein sequence ID" value="CAH0990733.1"/>
    <property type="molecule type" value="Genomic_DNA"/>
</dbReference>
<evidence type="ECO:0000256" key="4">
    <source>
        <dbReference type="ARBA" id="ARBA00022741"/>
    </source>
</evidence>
<dbReference type="SUPFAM" id="SSF52283">
    <property type="entry name" value="Formate/glycerate dehydrogenase catalytic domain-like"/>
    <property type="match status" value="1"/>
</dbReference>
<comment type="caution">
    <text evidence="11">The sequence shown here is derived from an EMBL/GenBank/DDBJ whole genome shotgun (WGS) entry which is preliminary data.</text>
</comment>
<evidence type="ECO:0000259" key="10">
    <source>
        <dbReference type="SMART" id="SM01003"/>
    </source>
</evidence>
<feature type="domain" description="Alanine dehydrogenase/pyridine nucleotide transhydrogenase NAD(H)-binding" evidence="9">
    <location>
        <begin position="148"/>
        <end position="312"/>
    </location>
</feature>
<dbReference type="SMART" id="SM01002">
    <property type="entry name" value="AlaDh_PNT_C"/>
    <property type="match status" value="1"/>
</dbReference>
<keyword evidence="6" id="KW-1278">Translocase</keyword>
<comment type="similarity">
    <text evidence="2">Belongs to the AlaDH/PNT family.</text>
</comment>
<dbReference type="SUPFAM" id="SSF51735">
    <property type="entry name" value="NAD(P)-binding Rossmann-fold domains"/>
    <property type="match status" value="1"/>
</dbReference>
<protein>
    <recommendedName>
        <fullName evidence="3">proton-translocating NAD(P)(+) transhydrogenase</fullName>
        <ecNumber evidence="3">7.1.1.1</ecNumber>
    </recommendedName>
</protein>
<dbReference type="InterPro" id="IPR007886">
    <property type="entry name" value="AlaDH/PNT_N"/>
</dbReference>